<proteinExistence type="predicted"/>
<dbReference type="EMBL" id="CM037152">
    <property type="protein sequence ID" value="KAH7835330.1"/>
    <property type="molecule type" value="Genomic_DNA"/>
</dbReference>
<reference evidence="1 2" key="1">
    <citation type="journal article" date="2021" name="Hortic Res">
        <title>High-quality reference genome and annotation aids understanding of berry development for evergreen blueberry (Vaccinium darrowii).</title>
        <authorList>
            <person name="Yu J."/>
            <person name="Hulse-Kemp A.M."/>
            <person name="Babiker E."/>
            <person name="Staton M."/>
        </authorList>
    </citation>
    <scope>NUCLEOTIDE SEQUENCE [LARGE SCALE GENOMIC DNA]</scope>
    <source>
        <strain evidence="2">cv. NJ 8807/NJ 8810</strain>
        <tissue evidence="1">Young leaf</tissue>
    </source>
</reference>
<gene>
    <name evidence="1" type="ORF">Vadar_025114</name>
</gene>
<organism evidence="1 2">
    <name type="scientific">Vaccinium darrowii</name>
    <dbReference type="NCBI Taxonomy" id="229202"/>
    <lineage>
        <taxon>Eukaryota</taxon>
        <taxon>Viridiplantae</taxon>
        <taxon>Streptophyta</taxon>
        <taxon>Embryophyta</taxon>
        <taxon>Tracheophyta</taxon>
        <taxon>Spermatophyta</taxon>
        <taxon>Magnoliopsida</taxon>
        <taxon>eudicotyledons</taxon>
        <taxon>Gunneridae</taxon>
        <taxon>Pentapetalae</taxon>
        <taxon>asterids</taxon>
        <taxon>Ericales</taxon>
        <taxon>Ericaceae</taxon>
        <taxon>Vaccinioideae</taxon>
        <taxon>Vaccinieae</taxon>
        <taxon>Vaccinium</taxon>
    </lineage>
</organism>
<evidence type="ECO:0000313" key="2">
    <source>
        <dbReference type="Proteomes" id="UP000828048"/>
    </source>
</evidence>
<dbReference type="Proteomes" id="UP000828048">
    <property type="component" value="Chromosome 2"/>
</dbReference>
<comment type="caution">
    <text evidence="1">The sequence shown here is derived from an EMBL/GenBank/DDBJ whole genome shotgun (WGS) entry which is preliminary data.</text>
</comment>
<accession>A0ACB7X407</accession>
<evidence type="ECO:0000313" key="1">
    <source>
        <dbReference type="EMBL" id="KAH7835330.1"/>
    </source>
</evidence>
<name>A0ACB7X407_9ERIC</name>
<keyword evidence="2" id="KW-1185">Reference proteome</keyword>
<protein>
    <submittedName>
        <fullName evidence="1">Uncharacterized protein</fullName>
    </submittedName>
</protein>
<sequence length="253" mass="30283">MSMAYGFIHDLERRRLWQDRRYINSVVQGAAWVQLRDFNVVRRMNERLEGFERMGFWGFEHHLEELEMEDMPSRGFWFSWSNKRGGLGHDKSRIDRALVTPSWLNKFPDSEAVLSYCGRERDDDEEEDEYDDEDAERDDEEEGRDGKKGGKKVEAEAEVEREEKAKAEVEREEEAEVKKEKETEEDASADEEVEREEEEEVEKVEEEVMEVKVEEEKEEVEVKVEVEEEVRQEEVRKQDCHEHRNYQHQDGSR</sequence>